<evidence type="ECO:0000313" key="2">
    <source>
        <dbReference type="EMBL" id="MCR2044183.1"/>
    </source>
</evidence>
<feature type="transmembrane region" description="Helical" evidence="1">
    <location>
        <begin position="145"/>
        <end position="165"/>
    </location>
</feature>
<organism evidence="2 3">
    <name type="scientific">Anaerosalibacter massiliensis</name>
    <dbReference type="NCBI Taxonomy" id="1347392"/>
    <lineage>
        <taxon>Bacteria</taxon>
        <taxon>Bacillati</taxon>
        <taxon>Bacillota</taxon>
        <taxon>Tissierellia</taxon>
        <taxon>Tissierellales</taxon>
        <taxon>Sporanaerobacteraceae</taxon>
        <taxon>Anaerosalibacter</taxon>
    </lineage>
</organism>
<dbReference type="PANTHER" id="PTHR40076">
    <property type="entry name" value="MEMBRANE PROTEIN-RELATED"/>
    <property type="match status" value="1"/>
</dbReference>
<keyword evidence="1" id="KW-1133">Transmembrane helix</keyword>
<dbReference type="Pfam" id="PF06161">
    <property type="entry name" value="DUF975"/>
    <property type="match status" value="1"/>
</dbReference>
<keyword evidence="1" id="KW-0812">Transmembrane</keyword>
<accession>A0A9X2MIJ5</accession>
<comment type="caution">
    <text evidence="2">The sequence shown here is derived from an EMBL/GenBank/DDBJ whole genome shotgun (WGS) entry which is preliminary data.</text>
</comment>
<feature type="transmembrane region" description="Helical" evidence="1">
    <location>
        <begin position="90"/>
        <end position="108"/>
    </location>
</feature>
<protein>
    <submittedName>
        <fullName evidence="2">DUF975 family protein</fullName>
    </submittedName>
</protein>
<dbReference type="Proteomes" id="UP001142078">
    <property type="component" value="Unassembled WGS sequence"/>
</dbReference>
<keyword evidence="1" id="KW-0472">Membrane</keyword>
<proteinExistence type="predicted"/>
<dbReference type="InterPro" id="IPR010380">
    <property type="entry name" value="DUF975"/>
</dbReference>
<name>A0A9X2MIJ5_9FIRM</name>
<dbReference type="EMBL" id="JANJZL010000004">
    <property type="protein sequence ID" value="MCR2044183.1"/>
    <property type="molecule type" value="Genomic_DNA"/>
</dbReference>
<evidence type="ECO:0000256" key="1">
    <source>
        <dbReference type="SAM" id="Phobius"/>
    </source>
</evidence>
<keyword evidence="3" id="KW-1185">Reference proteome</keyword>
<evidence type="ECO:0000313" key="3">
    <source>
        <dbReference type="Proteomes" id="UP001142078"/>
    </source>
</evidence>
<dbReference type="RefSeq" id="WP_042682772.1">
    <property type="nucleotide sequence ID" value="NZ_CABKTM010000049.1"/>
</dbReference>
<dbReference type="AlphaFoldDB" id="A0A9X2MIJ5"/>
<reference evidence="2" key="1">
    <citation type="submission" date="2022-07" db="EMBL/GenBank/DDBJ databases">
        <title>Enhanced cultured diversity of the mouse gut microbiota enables custom-made synthetic communities.</title>
        <authorList>
            <person name="Afrizal A."/>
        </authorList>
    </citation>
    <scope>NUCLEOTIDE SEQUENCE</scope>
    <source>
        <strain evidence="2">DSM 29482</strain>
    </source>
</reference>
<feature type="transmembrane region" description="Helical" evidence="1">
    <location>
        <begin position="210"/>
        <end position="229"/>
    </location>
</feature>
<gene>
    <name evidence="2" type="ORF">NSA23_08635</name>
</gene>
<feature type="transmembrane region" description="Helical" evidence="1">
    <location>
        <begin position="20"/>
        <end position="37"/>
    </location>
</feature>
<dbReference type="PANTHER" id="PTHR40076:SF1">
    <property type="entry name" value="MEMBRANE PROTEIN"/>
    <property type="match status" value="1"/>
</dbReference>
<sequence length="258" mass="29779">MWTRKDLKIKAKEFLKKHYWKAFVVCLITALLAGSIINGSTSSTRYDEDEGTFSEHEYYTVRISPTKNLLSSIDKGLKNPFVFRVTLETFIVLVIIKIIVSIIFGNVLQVGEKRFYIEGFKGEPKIRTLFTTFKNGEWLPIAGKILLMDIYLLLWTLLLVIPGIIKGYEYKMVPYILSENPYISLSDAIKISKEMTNDEKWEIFVLDLSFIGWHLLGSLLFGLGGIFVAPYHEATVAKLYENYRENTSLKEQFNYILD</sequence>